<evidence type="ECO:0008006" key="2">
    <source>
        <dbReference type="Google" id="ProtNLM"/>
    </source>
</evidence>
<gene>
    <name evidence="1" type="ORF">FOMG_17528</name>
</gene>
<dbReference type="VEuPathDB" id="FungiDB:FOMG_17528"/>
<accession>W9ZC34</accession>
<reference evidence="1" key="1">
    <citation type="submission" date="2012-04" db="EMBL/GenBank/DDBJ databases">
        <title>The Genome Sequence of Fusarium oxysporum melonis.</title>
        <authorList>
            <consortium name="The Broad Institute Genome Sequencing Platform"/>
            <person name="Ma L.-J."/>
            <person name="Gale L.R."/>
            <person name="Schwartz D.C."/>
            <person name="Zhou S."/>
            <person name="Corby-Kistler H."/>
            <person name="Young S.K."/>
            <person name="Zeng Q."/>
            <person name="Gargeya S."/>
            <person name="Fitzgerald M."/>
            <person name="Haas B."/>
            <person name="Abouelleil A."/>
            <person name="Alvarado L."/>
            <person name="Arachchi H.M."/>
            <person name="Berlin A."/>
            <person name="Brown A."/>
            <person name="Chapman S.B."/>
            <person name="Chen Z."/>
            <person name="Dunbar C."/>
            <person name="Freedman E."/>
            <person name="Gearin G."/>
            <person name="Goldberg J."/>
            <person name="Griggs A."/>
            <person name="Gujja S."/>
            <person name="Heiman D."/>
            <person name="Howarth C."/>
            <person name="Larson L."/>
            <person name="Lui A."/>
            <person name="MacDonald P.J.P."/>
            <person name="Montmayeur A."/>
            <person name="Murphy C."/>
            <person name="Neiman D."/>
            <person name="Pearson M."/>
            <person name="Priest M."/>
            <person name="Roberts A."/>
            <person name="Saif S."/>
            <person name="Shea T."/>
            <person name="Shenoy N."/>
            <person name="Sisk P."/>
            <person name="Stolte C."/>
            <person name="Sykes S."/>
            <person name="Wortman J."/>
            <person name="Nusbaum C."/>
            <person name="Birren B."/>
        </authorList>
    </citation>
    <scope>NUCLEOTIDE SEQUENCE</scope>
    <source>
        <strain evidence="1">26406</strain>
    </source>
</reference>
<dbReference type="OrthoDB" id="7464126at2759"/>
<dbReference type="Proteomes" id="UP000030703">
    <property type="component" value="Unassembled WGS sequence"/>
</dbReference>
<proteinExistence type="predicted"/>
<dbReference type="AlphaFoldDB" id="W9ZC34"/>
<reference evidence="1" key="2">
    <citation type="submission" date="2014-02" db="EMBL/GenBank/DDBJ databases">
        <title>Annotation of the Genome Sequence of Fusarium oxysporum f. sp. melonis 26406.</title>
        <authorList>
            <consortium name="The Broad Institute Genomics Platform"/>
            <person name="Ma L.-J."/>
            <person name="Corby-Kistler H."/>
            <person name="Broz K."/>
            <person name="Gale L.R."/>
            <person name="Jonkers W."/>
            <person name="O'Donnell K."/>
            <person name="Ploetz R."/>
            <person name="Steinberg C."/>
            <person name="Schwartz D.C."/>
            <person name="VanEtten H."/>
            <person name="Zhou S."/>
            <person name="Young S.K."/>
            <person name="Zeng Q."/>
            <person name="Gargeya S."/>
            <person name="Fitzgerald M."/>
            <person name="Abouelleil A."/>
            <person name="Alvarado L."/>
            <person name="Chapman S.B."/>
            <person name="Gainer-Dewar J."/>
            <person name="Goldberg J."/>
            <person name="Griggs A."/>
            <person name="Gujja S."/>
            <person name="Hansen M."/>
            <person name="Howarth C."/>
            <person name="Imamovic A."/>
            <person name="Ireland A."/>
            <person name="Larimer J."/>
            <person name="McCowan C."/>
            <person name="Murphy C."/>
            <person name="Pearson M."/>
            <person name="Poon T.W."/>
            <person name="Priest M."/>
            <person name="Roberts A."/>
            <person name="Saif S."/>
            <person name="Shea T."/>
            <person name="Sykes S."/>
            <person name="Wortman J."/>
            <person name="Nusbaum C."/>
            <person name="Birren B."/>
        </authorList>
    </citation>
    <scope>NUCLEOTIDE SEQUENCE</scope>
    <source>
        <strain evidence="1">26406</strain>
    </source>
</reference>
<name>W9ZC34_FUSOX</name>
<dbReference type="HOGENOM" id="CLU_2158432_0_0_1"/>
<dbReference type="EMBL" id="KI980355">
    <property type="protein sequence ID" value="EXK25828.1"/>
    <property type="molecule type" value="Genomic_DNA"/>
</dbReference>
<organism evidence="1">
    <name type="scientific">Fusarium oxysporum f. sp. melonis 26406</name>
    <dbReference type="NCBI Taxonomy" id="1089452"/>
    <lineage>
        <taxon>Eukaryota</taxon>
        <taxon>Fungi</taxon>
        <taxon>Dikarya</taxon>
        <taxon>Ascomycota</taxon>
        <taxon>Pezizomycotina</taxon>
        <taxon>Sordariomycetes</taxon>
        <taxon>Hypocreomycetidae</taxon>
        <taxon>Hypocreales</taxon>
        <taxon>Nectriaceae</taxon>
        <taxon>Fusarium</taxon>
        <taxon>Fusarium oxysporum species complex</taxon>
    </lineage>
</organism>
<sequence>MPPTLSKPNADDLWATAMNRLDKNLRTKIDFNHEKIETISVVLQLTENAQTECNAKAWRLRRKNSITVSVRDVLAKVIKWVNRFKEIGDIAVQYNPGYAALPWAGIRFLL</sequence>
<evidence type="ECO:0000313" key="1">
    <source>
        <dbReference type="EMBL" id="EXK25828.1"/>
    </source>
</evidence>
<protein>
    <recommendedName>
        <fullName evidence="2">NWD NACHT-NTPase N-terminal domain-containing protein</fullName>
    </recommendedName>
</protein>